<accession>A0A382QRG5</accession>
<dbReference type="AlphaFoldDB" id="A0A382QRG5"/>
<gene>
    <name evidence="5" type="ORF">METZ01_LOCUS340236</name>
</gene>
<dbReference type="PANTHER" id="PTHR22777">
    <property type="entry name" value="HEMOLYSIN-RELATED"/>
    <property type="match status" value="1"/>
</dbReference>
<feature type="transmembrane region" description="Helical" evidence="3">
    <location>
        <begin position="118"/>
        <end position="139"/>
    </location>
</feature>
<dbReference type="EMBL" id="UINC01115972">
    <property type="protein sequence ID" value="SVC87382.1"/>
    <property type="molecule type" value="Genomic_DNA"/>
</dbReference>
<dbReference type="Pfam" id="PF01595">
    <property type="entry name" value="CNNM"/>
    <property type="match status" value="1"/>
</dbReference>
<keyword evidence="3" id="KW-1133">Transmembrane helix</keyword>
<dbReference type="SUPFAM" id="SSF54631">
    <property type="entry name" value="CBS-domain pair"/>
    <property type="match status" value="1"/>
</dbReference>
<keyword evidence="1" id="KW-0677">Repeat</keyword>
<feature type="domain" description="CBS" evidence="4">
    <location>
        <begin position="201"/>
        <end position="260"/>
    </location>
</feature>
<organism evidence="5">
    <name type="scientific">marine metagenome</name>
    <dbReference type="NCBI Taxonomy" id="408172"/>
    <lineage>
        <taxon>unclassified sequences</taxon>
        <taxon>metagenomes</taxon>
        <taxon>ecological metagenomes</taxon>
    </lineage>
</organism>
<feature type="transmembrane region" description="Helical" evidence="3">
    <location>
        <begin position="89"/>
        <end position="106"/>
    </location>
</feature>
<keyword evidence="2" id="KW-0129">CBS domain</keyword>
<evidence type="ECO:0000256" key="3">
    <source>
        <dbReference type="SAM" id="Phobius"/>
    </source>
</evidence>
<evidence type="ECO:0000259" key="4">
    <source>
        <dbReference type="PROSITE" id="PS51371"/>
    </source>
</evidence>
<feature type="non-terminal residue" evidence="5">
    <location>
        <position position="262"/>
    </location>
</feature>
<dbReference type="Pfam" id="PF00571">
    <property type="entry name" value="CBS"/>
    <property type="match status" value="1"/>
</dbReference>
<dbReference type="PROSITE" id="PS51371">
    <property type="entry name" value="CBS"/>
    <property type="match status" value="1"/>
</dbReference>
<protein>
    <recommendedName>
        <fullName evidence="4">CBS domain-containing protein</fullName>
    </recommendedName>
</protein>
<feature type="transmembrane region" description="Helical" evidence="3">
    <location>
        <begin position="56"/>
        <end position="77"/>
    </location>
</feature>
<proteinExistence type="predicted"/>
<dbReference type="InterPro" id="IPR046342">
    <property type="entry name" value="CBS_dom_sf"/>
</dbReference>
<dbReference type="InterPro" id="IPR002550">
    <property type="entry name" value="CNNM"/>
</dbReference>
<reference evidence="5" key="1">
    <citation type="submission" date="2018-05" db="EMBL/GenBank/DDBJ databases">
        <authorList>
            <person name="Lanie J.A."/>
            <person name="Ng W.-L."/>
            <person name="Kazmierczak K.M."/>
            <person name="Andrzejewski T.M."/>
            <person name="Davidsen T.M."/>
            <person name="Wayne K.J."/>
            <person name="Tettelin H."/>
            <person name="Glass J.I."/>
            <person name="Rusch D."/>
            <person name="Podicherti R."/>
            <person name="Tsui H.-C.T."/>
            <person name="Winkler M.E."/>
        </authorList>
    </citation>
    <scope>NUCLEOTIDE SEQUENCE</scope>
</reference>
<name>A0A382QRG5_9ZZZZ</name>
<keyword evidence="3" id="KW-0472">Membrane</keyword>
<sequence>MLELNLALLGLILSIVYSSSEIVLLSANSLQLDVWEKQEIRLSRWASSIVDYKREYLSVILIGTTLSNILTTSYATVYLLQMDIIPHKLIVVPIAIIILFIGEILPKTIMRDYANTGIMVLGPFLKISYFVFLPLVIILRKTGGINITENLNRKTEEMDEKRDDIQHAYEQVDDPEAIEKEQKEMISNVFDFRESNVYEAMTPRTEISAVSNKDSLEKVLHTFIDSGHSKLPVYKNDLDNIIGVVYLYDLFHTPENINDIIK</sequence>
<dbReference type="PANTHER" id="PTHR22777:SF17">
    <property type="entry name" value="UPF0053 PROTEIN SLL0260"/>
    <property type="match status" value="1"/>
</dbReference>
<dbReference type="GO" id="GO:0005886">
    <property type="term" value="C:plasma membrane"/>
    <property type="evidence" value="ECO:0007669"/>
    <property type="project" value="TreeGrafter"/>
</dbReference>
<dbReference type="Gene3D" id="3.10.580.10">
    <property type="entry name" value="CBS-domain"/>
    <property type="match status" value="1"/>
</dbReference>
<evidence type="ECO:0000313" key="5">
    <source>
        <dbReference type="EMBL" id="SVC87382.1"/>
    </source>
</evidence>
<keyword evidence="3" id="KW-0812">Transmembrane</keyword>
<dbReference type="InterPro" id="IPR000644">
    <property type="entry name" value="CBS_dom"/>
</dbReference>
<evidence type="ECO:0000256" key="2">
    <source>
        <dbReference type="ARBA" id="ARBA00023122"/>
    </source>
</evidence>
<evidence type="ECO:0000256" key="1">
    <source>
        <dbReference type="ARBA" id="ARBA00022737"/>
    </source>
</evidence>